<dbReference type="PANTHER" id="PTHR31490">
    <property type="entry name" value="GLYCOSYL HYDROLASE"/>
    <property type="match status" value="1"/>
</dbReference>
<dbReference type="Gene3D" id="3.20.20.80">
    <property type="entry name" value="Glycosidases"/>
    <property type="match status" value="1"/>
</dbReference>
<dbReference type="InterPro" id="IPR044846">
    <property type="entry name" value="GH10"/>
</dbReference>
<sequence>MRVSSTYGKKTVFLDLKTINHRTIFPTSVQIYTQMDPSIDFLIDDCSLQEIPDDNSWLTEAQARINQIRKAPVSIKMKVRGHNMFWGDDGHVPYWVKGLNSADLLQAMQHHVNSMVSHTRGKLEHWDVNNENLHGDFYERHTGNPDITAQMFKWIHTQESGVKLFLNDYGVAVKSQYTTVWTPCLSFKASAYRDQAIQLKKEGIPIYGMGVQGHFYGSDIDIVGLKYRLDLLAEAGLPIWITELTIQEQDENKKAKALESLITLFFSHPAVEGVLLWGFWDHAMKNTAAAITTGSNVTPNAAGVVYQRLYGQDWKTDFSHAISSHGPVTTSAFMGDYSLKVKNNNHVIHTETFTLDKAGKNLTIHLQGTYTCVVVSGIRNRCIYNK</sequence>
<dbReference type="InterPro" id="IPR001000">
    <property type="entry name" value="GH10_dom"/>
</dbReference>
<evidence type="ECO:0000256" key="4">
    <source>
        <dbReference type="ARBA" id="ARBA00023326"/>
    </source>
</evidence>
<dbReference type="Proteomes" id="UP001186944">
    <property type="component" value="Unassembled WGS sequence"/>
</dbReference>
<proteinExistence type="inferred from homology"/>
<dbReference type="SUPFAM" id="SSF51445">
    <property type="entry name" value="(Trans)glycosidases"/>
    <property type="match status" value="1"/>
</dbReference>
<name>A0AA88XFM5_PINIB</name>
<keyword evidence="7" id="KW-1185">Reference proteome</keyword>
<dbReference type="PROSITE" id="PS51760">
    <property type="entry name" value="GH10_2"/>
    <property type="match status" value="1"/>
</dbReference>
<dbReference type="PANTHER" id="PTHR31490:SF1">
    <property type="entry name" value="ENDO-1,4-BETA-XYLANASE 1"/>
    <property type="match status" value="1"/>
</dbReference>
<dbReference type="Pfam" id="PF00331">
    <property type="entry name" value="Glyco_hydro_10"/>
    <property type="match status" value="1"/>
</dbReference>
<organism evidence="6 7">
    <name type="scientific">Pinctada imbricata</name>
    <name type="common">Atlantic pearl-oyster</name>
    <name type="synonym">Pinctada martensii</name>
    <dbReference type="NCBI Taxonomy" id="66713"/>
    <lineage>
        <taxon>Eukaryota</taxon>
        <taxon>Metazoa</taxon>
        <taxon>Spiralia</taxon>
        <taxon>Lophotrochozoa</taxon>
        <taxon>Mollusca</taxon>
        <taxon>Bivalvia</taxon>
        <taxon>Autobranchia</taxon>
        <taxon>Pteriomorphia</taxon>
        <taxon>Pterioida</taxon>
        <taxon>Pterioidea</taxon>
        <taxon>Pteriidae</taxon>
        <taxon>Pinctada</taxon>
    </lineage>
</organism>
<dbReference type="SMART" id="SM00633">
    <property type="entry name" value="Glyco_10"/>
    <property type="match status" value="1"/>
</dbReference>
<evidence type="ECO:0000256" key="2">
    <source>
        <dbReference type="ARBA" id="ARBA00022801"/>
    </source>
</evidence>
<dbReference type="EMBL" id="VSWD01000013">
    <property type="protein sequence ID" value="KAK3084460.1"/>
    <property type="molecule type" value="Genomic_DNA"/>
</dbReference>
<evidence type="ECO:0000313" key="7">
    <source>
        <dbReference type="Proteomes" id="UP001186944"/>
    </source>
</evidence>
<evidence type="ECO:0000256" key="3">
    <source>
        <dbReference type="ARBA" id="ARBA00023277"/>
    </source>
</evidence>
<gene>
    <name evidence="6" type="ORF">FSP39_013920</name>
</gene>
<evidence type="ECO:0000256" key="1">
    <source>
        <dbReference type="ARBA" id="ARBA00007495"/>
    </source>
</evidence>
<comment type="caution">
    <text evidence="6">The sequence shown here is derived from an EMBL/GenBank/DDBJ whole genome shotgun (WGS) entry which is preliminary data.</text>
</comment>
<dbReference type="AlphaFoldDB" id="A0AA88XFM5"/>
<keyword evidence="3" id="KW-0119">Carbohydrate metabolism</keyword>
<keyword evidence="2" id="KW-0378">Hydrolase</keyword>
<accession>A0AA88XFM5</accession>
<dbReference type="InterPro" id="IPR017853">
    <property type="entry name" value="GH"/>
</dbReference>
<comment type="similarity">
    <text evidence="1">Belongs to the glycosyl hydrolase 10 (cellulase F) family.</text>
</comment>
<protein>
    <recommendedName>
        <fullName evidence="5">GH10 domain-containing protein</fullName>
    </recommendedName>
</protein>
<dbReference type="GO" id="GO:0031176">
    <property type="term" value="F:endo-1,4-beta-xylanase activity"/>
    <property type="evidence" value="ECO:0007669"/>
    <property type="project" value="UniProtKB-ARBA"/>
</dbReference>
<dbReference type="GO" id="GO:0000272">
    <property type="term" value="P:polysaccharide catabolic process"/>
    <property type="evidence" value="ECO:0007669"/>
    <property type="project" value="UniProtKB-KW"/>
</dbReference>
<evidence type="ECO:0000313" key="6">
    <source>
        <dbReference type="EMBL" id="KAK3084460.1"/>
    </source>
</evidence>
<feature type="domain" description="GH10" evidence="5">
    <location>
        <begin position="1"/>
        <end position="309"/>
    </location>
</feature>
<evidence type="ECO:0000259" key="5">
    <source>
        <dbReference type="PROSITE" id="PS51760"/>
    </source>
</evidence>
<keyword evidence="4" id="KW-0624">Polysaccharide degradation</keyword>
<reference evidence="6" key="1">
    <citation type="submission" date="2019-08" db="EMBL/GenBank/DDBJ databases">
        <title>The improved chromosome-level genome for the pearl oyster Pinctada fucata martensii using PacBio sequencing and Hi-C.</title>
        <authorList>
            <person name="Zheng Z."/>
        </authorList>
    </citation>
    <scope>NUCLEOTIDE SEQUENCE</scope>
    <source>
        <strain evidence="6">ZZ-2019</strain>
        <tissue evidence="6">Adductor muscle</tissue>
    </source>
</reference>